<dbReference type="AlphaFoldDB" id="A0A392S6J6"/>
<proteinExistence type="predicted"/>
<accession>A0A392S6J6</accession>
<comment type="caution">
    <text evidence="2">The sequence shown here is derived from an EMBL/GenBank/DDBJ whole genome shotgun (WGS) entry which is preliminary data.</text>
</comment>
<evidence type="ECO:0000313" key="2">
    <source>
        <dbReference type="EMBL" id="MCI43600.1"/>
    </source>
</evidence>
<sequence length="46" mass="4770">PVTVRGIGEALNKVDTGSKGSDADIGRSGSTKTAKENRVKSGQLRK</sequence>
<feature type="region of interest" description="Disordered" evidence="1">
    <location>
        <begin position="1"/>
        <end position="46"/>
    </location>
</feature>
<dbReference type="Proteomes" id="UP000265520">
    <property type="component" value="Unassembled WGS sequence"/>
</dbReference>
<feature type="non-terminal residue" evidence="2">
    <location>
        <position position="1"/>
    </location>
</feature>
<organism evidence="2 3">
    <name type="scientific">Trifolium medium</name>
    <dbReference type="NCBI Taxonomy" id="97028"/>
    <lineage>
        <taxon>Eukaryota</taxon>
        <taxon>Viridiplantae</taxon>
        <taxon>Streptophyta</taxon>
        <taxon>Embryophyta</taxon>
        <taxon>Tracheophyta</taxon>
        <taxon>Spermatophyta</taxon>
        <taxon>Magnoliopsida</taxon>
        <taxon>eudicotyledons</taxon>
        <taxon>Gunneridae</taxon>
        <taxon>Pentapetalae</taxon>
        <taxon>rosids</taxon>
        <taxon>fabids</taxon>
        <taxon>Fabales</taxon>
        <taxon>Fabaceae</taxon>
        <taxon>Papilionoideae</taxon>
        <taxon>50 kb inversion clade</taxon>
        <taxon>NPAAA clade</taxon>
        <taxon>Hologalegina</taxon>
        <taxon>IRL clade</taxon>
        <taxon>Trifolieae</taxon>
        <taxon>Trifolium</taxon>
    </lineage>
</organism>
<dbReference type="EMBL" id="LXQA010319743">
    <property type="protein sequence ID" value="MCI43600.1"/>
    <property type="molecule type" value="Genomic_DNA"/>
</dbReference>
<reference evidence="2 3" key="1">
    <citation type="journal article" date="2018" name="Front. Plant Sci.">
        <title>Red Clover (Trifolium pratense) and Zigzag Clover (T. medium) - A Picture of Genomic Similarities and Differences.</title>
        <authorList>
            <person name="Dluhosova J."/>
            <person name="Istvanek J."/>
            <person name="Nedelnik J."/>
            <person name="Repkova J."/>
        </authorList>
    </citation>
    <scope>NUCLEOTIDE SEQUENCE [LARGE SCALE GENOMIC DNA]</scope>
    <source>
        <strain evidence="3">cv. 10/8</strain>
        <tissue evidence="2">Leaf</tissue>
    </source>
</reference>
<keyword evidence="3" id="KW-1185">Reference proteome</keyword>
<protein>
    <submittedName>
        <fullName evidence="2">Uncharacterized protein</fullName>
    </submittedName>
</protein>
<name>A0A392S6J6_9FABA</name>
<evidence type="ECO:0000313" key="3">
    <source>
        <dbReference type="Proteomes" id="UP000265520"/>
    </source>
</evidence>
<evidence type="ECO:0000256" key="1">
    <source>
        <dbReference type="SAM" id="MobiDB-lite"/>
    </source>
</evidence>